<dbReference type="Proteomes" id="UP000799424">
    <property type="component" value="Unassembled WGS sequence"/>
</dbReference>
<dbReference type="GO" id="GO:0003697">
    <property type="term" value="F:single-stranded DNA binding"/>
    <property type="evidence" value="ECO:0007669"/>
    <property type="project" value="InterPro"/>
</dbReference>
<name>A0A6A6ZXQ9_9PLEO</name>
<proteinExistence type="predicted"/>
<dbReference type="AlphaFoldDB" id="A0A6A6ZXQ9"/>
<accession>A0A6A6ZXQ9</accession>
<reference evidence="3" key="1">
    <citation type="journal article" date="2020" name="Stud. Mycol.">
        <title>101 Dothideomycetes genomes: a test case for predicting lifestyles and emergence of pathogens.</title>
        <authorList>
            <person name="Haridas S."/>
            <person name="Albert R."/>
            <person name="Binder M."/>
            <person name="Bloem J."/>
            <person name="Labutti K."/>
            <person name="Salamov A."/>
            <person name="Andreopoulos B."/>
            <person name="Baker S."/>
            <person name="Barry K."/>
            <person name="Bills G."/>
            <person name="Bluhm B."/>
            <person name="Cannon C."/>
            <person name="Castanera R."/>
            <person name="Culley D."/>
            <person name="Daum C."/>
            <person name="Ezra D."/>
            <person name="Gonzalez J."/>
            <person name="Henrissat B."/>
            <person name="Kuo A."/>
            <person name="Liang C."/>
            <person name="Lipzen A."/>
            <person name="Lutzoni F."/>
            <person name="Magnuson J."/>
            <person name="Mondo S."/>
            <person name="Nolan M."/>
            <person name="Ohm R."/>
            <person name="Pangilinan J."/>
            <person name="Park H.-J."/>
            <person name="Ramirez L."/>
            <person name="Alfaro M."/>
            <person name="Sun H."/>
            <person name="Tritt A."/>
            <person name="Yoshinaga Y."/>
            <person name="Zwiers L.-H."/>
            <person name="Turgeon B."/>
            <person name="Goodwin S."/>
            <person name="Spatafora J."/>
            <person name="Crous P."/>
            <person name="Grigoriev I."/>
        </authorList>
    </citation>
    <scope>NUCLEOTIDE SEQUENCE</scope>
    <source>
        <strain evidence="3">CBS 113818</strain>
    </source>
</reference>
<feature type="domain" description="SprT-like" evidence="2">
    <location>
        <begin position="116"/>
        <end position="225"/>
    </location>
</feature>
<dbReference type="Pfam" id="PF10263">
    <property type="entry name" value="SprT-like"/>
    <property type="match status" value="1"/>
</dbReference>
<dbReference type="PANTHER" id="PTHR21220">
    <property type="entry name" value="DNA-DEPENDENT METALLOPROTEASE SPRTN"/>
    <property type="match status" value="1"/>
</dbReference>
<protein>
    <recommendedName>
        <fullName evidence="2">SprT-like domain-containing protein</fullName>
    </recommendedName>
</protein>
<sequence length="723" mass="82171">MTLGPPSHLSLYQDRSLNRRAYSGSPIPYYSDSEPGLYPHRTSSSLSYSAPGFTSRLQDPNIKCNRNLGWNVDYAVAFIVDHMEKKTDAAETLRNVRIKAAALEREGLAHEIPYRVFGKLDDTLFAGHLKNAVFLENNSLGSDVSGATYNHSWGPVVEVKRVSIILNSDVLECARARDVVAILIHHMIHAYFLIACGPQKEDEVDYGRLGHGYHFGKIMTTIRKLSAVHGKELTPLQFGHDFGDFRHYADGYYKPRRRPSKDESDQKDKWYCSHCHSNIYEIQDSEIDQWYEKVCKPMQDQTCKAIRSATVQVYNDRRHELETKPRARLSPSNKTVEFIFKDRPILMETKKLDNLLSVKQVFEKSKSRFLKIDRDIAEATFHRLLEFAHTGYYRPDPSNHFAHGLGTSRTGPPVIKPSNGRGEAWLLADVQFAKFGSSMKFDECRSYALDRMNSYGIMTEDPVAVLEAIYSGREPDLKLKEWARKFLVASPTVSSNANEYFGGAVASHTEQPNLLKLENEHSPWRTRLHDAMDANGSLENDVRKAWQELRDKGHIGWDAHTSSSALVAQNQLSNFRHQNLLGLSTSPFHQPFQQHQQQLLLGANTTLDALNLANHHFSSPFQHQPQHQNNALLTALSTLLSTNGNPHNSVQNLLSNNSTSAHDLERLQNIERHKIRELEKERRALEKERDRVRETTAQVQAAAVLEALMGRGRGFVESDDEYC</sequence>
<dbReference type="InterPro" id="IPR006640">
    <property type="entry name" value="SprT-like_domain"/>
</dbReference>
<dbReference type="InterPro" id="IPR044245">
    <property type="entry name" value="Spartan"/>
</dbReference>
<organism evidence="3 4">
    <name type="scientific">Ophiobolus disseminans</name>
    <dbReference type="NCBI Taxonomy" id="1469910"/>
    <lineage>
        <taxon>Eukaryota</taxon>
        <taxon>Fungi</taxon>
        <taxon>Dikarya</taxon>
        <taxon>Ascomycota</taxon>
        <taxon>Pezizomycotina</taxon>
        <taxon>Dothideomycetes</taxon>
        <taxon>Pleosporomycetidae</taxon>
        <taxon>Pleosporales</taxon>
        <taxon>Pleosporineae</taxon>
        <taxon>Phaeosphaeriaceae</taxon>
        <taxon>Ophiobolus</taxon>
    </lineage>
</organism>
<dbReference type="GO" id="GO:0004222">
    <property type="term" value="F:metalloendopeptidase activity"/>
    <property type="evidence" value="ECO:0007669"/>
    <property type="project" value="InterPro"/>
</dbReference>
<evidence type="ECO:0000313" key="3">
    <source>
        <dbReference type="EMBL" id="KAF2825840.1"/>
    </source>
</evidence>
<dbReference type="OrthoDB" id="5236983at2759"/>
<dbReference type="GO" id="GO:0006974">
    <property type="term" value="P:DNA damage response"/>
    <property type="evidence" value="ECO:0007669"/>
    <property type="project" value="InterPro"/>
</dbReference>
<keyword evidence="1" id="KW-0175">Coiled coil</keyword>
<evidence type="ECO:0000259" key="2">
    <source>
        <dbReference type="Pfam" id="PF10263"/>
    </source>
</evidence>
<evidence type="ECO:0000313" key="4">
    <source>
        <dbReference type="Proteomes" id="UP000799424"/>
    </source>
</evidence>
<evidence type="ECO:0000256" key="1">
    <source>
        <dbReference type="SAM" id="Coils"/>
    </source>
</evidence>
<gene>
    <name evidence="3" type="ORF">CC86DRAFT_370719</name>
</gene>
<feature type="coiled-coil region" evidence="1">
    <location>
        <begin position="661"/>
        <end position="702"/>
    </location>
</feature>
<dbReference type="EMBL" id="MU006227">
    <property type="protein sequence ID" value="KAF2825840.1"/>
    <property type="molecule type" value="Genomic_DNA"/>
</dbReference>
<dbReference type="PANTHER" id="PTHR21220:SF0">
    <property type="entry name" value="DNA-DEPENDENT METALLOPROTEASE SPRTN"/>
    <property type="match status" value="1"/>
</dbReference>
<dbReference type="GO" id="GO:0005634">
    <property type="term" value="C:nucleus"/>
    <property type="evidence" value="ECO:0007669"/>
    <property type="project" value="TreeGrafter"/>
</dbReference>
<dbReference type="GO" id="GO:0031593">
    <property type="term" value="F:polyubiquitin modification-dependent protein binding"/>
    <property type="evidence" value="ECO:0007669"/>
    <property type="project" value="TreeGrafter"/>
</dbReference>
<keyword evidence="4" id="KW-1185">Reference proteome</keyword>